<protein>
    <submittedName>
        <fullName evidence="1">Phosphatidylglycerophosphate phosphatase PTPMT1</fullName>
    </submittedName>
</protein>
<dbReference type="EMBL" id="CM039172">
    <property type="protein sequence ID" value="KAH9788593.1"/>
    <property type="molecule type" value="Genomic_DNA"/>
</dbReference>
<organism evidence="1 2">
    <name type="scientific">Citrus sinensis</name>
    <name type="common">Sweet orange</name>
    <name type="synonym">Citrus aurantium var. sinensis</name>
    <dbReference type="NCBI Taxonomy" id="2711"/>
    <lineage>
        <taxon>Eukaryota</taxon>
        <taxon>Viridiplantae</taxon>
        <taxon>Streptophyta</taxon>
        <taxon>Embryophyta</taxon>
        <taxon>Tracheophyta</taxon>
        <taxon>Spermatophyta</taxon>
        <taxon>Magnoliopsida</taxon>
        <taxon>eudicotyledons</taxon>
        <taxon>Gunneridae</taxon>
        <taxon>Pentapetalae</taxon>
        <taxon>rosids</taxon>
        <taxon>malvids</taxon>
        <taxon>Sapindales</taxon>
        <taxon>Rutaceae</taxon>
        <taxon>Aurantioideae</taxon>
        <taxon>Citrus</taxon>
    </lineage>
</organism>
<reference evidence="2" key="1">
    <citation type="journal article" date="2023" name="Hortic. Res.">
        <title>A chromosome-level phased genome enabling allele-level studies in sweet orange: a case study on citrus Huanglongbing tolerance.</title>
        <authorList>
            <person name="Wu B."/>
            <person name="Yu Q."/>
            <person name="Deng Z."/>
            <person name="Duan Y."/>
            <person name="Luo F."/>
            <person name="Gmitter F. Jr."/>
        </authorList>
    </citation>
    <scope>NUCLEOTIDE SEQUENCE [LARGE SCALE GENOMIC DNA]</scope>
    <source>
        <strain evidence="2">cv. Valencia</strain>
    </source>
</reference>
<accession>A0ACB8MT19</accession>
<gene>
    <name evidence="1" type="ORF">KPL71_010933</name>
</gene>
<evidence type="ECO:0000313" key="1">
    <source>
        <dbReference type="EMBL" id="KAH9788593.1"/>
    </source>
</evidence>
<comment type="caution">
    <text evidence="1">The sequence shown here is derived from an EMBL/GenBank/DDBJ whole genome shotgun (WGS) entry which is preliminary data.</text>
</comment>
<evidence type="ECO:0000313" key="2">
    <source>
        <dbReference type="Proteomes" id="UP000829398"/>
    </source>
</evidence>
<proteinExistence type="predicted"/>
<sequence>MYIEEVKSWEDQDHDQLNGDLSCTKDVVVSDAKRILVGAGARVLFYPTLLYNVVRNKIQSEFRWWDRVDQFIILGAVPFPADVLRLKELGVSGVVTLNESYETLVPTSLYHSYSNFAILHYVTNVYLFMLVSFEENASLGKTTYVHCKAGRGRSTTIVLCYLVEHRQMAPEAAYEYVRSIRPRVLLASSQWQAVQDYYLQKVKKIGNSDCITLRTSLPFPVDQDSESFDDGSVVVVTETDLDGYDASYDSGVAGNHRLAELSLACKVQFASQSAIARLSCLWPRWQEDHKTSRQKLRNSVGNDQLGSLSVDIWVY</sequence>
<keyword evidence="2" id="KW-1185">Reference proteome</keyword>
<name>A0ACB8MT19_CITSI</name>
<dbReference type="Proteomes" id="UP000829398">
    <property type="component" value="Chromosome 3"/>
</dbReference>